<proteinExistence type="predicted"/>
<dbReference type="Proteomes" id="UP001595075">
    <property type="component" value="Unassembled WGS sequence"/>
</dbReference>
<protein>
    <submittedName>
        <fullName evidence="2">Uncharacterized protein</fullName>
    </submittedName>
</protein>
<name>A0ABR4C645_9HELO</name>
<evidence type="ECO:0000256" key="1">
    <source>
        <dbReference type="SAM" id="SignalP"/>
    </source>
</evidence>
<gene>
    <name evidence="2" type="ORF">VTL71DRAFT_4281</name>
</gene>
<sequence>MHFSPTALALVLGLVAAAPRHESHNVFTSDSVNEVVLSTHEHGINKAIIKVEIDTMPGTSSQPDMSIEQEKIPGWVFLEGKRFQARIHGNTFWNVKGELDENFPIEDFLLDPLIFSLNHPADFEGSFSGRIGRGEVNLKWEKSGATIVGRSGAGDFEIKGKTRVDWSP</sequence>
<reference evidence="2 3" key="1">
    <citation type="journal article" date="2024" name="Commun. Biol.">
        <title>Comparative genomic analysis of thermophilic fungi reveals convergent evolutionary adaptations and gene losses.</title>
        <authorList>
            <person name="Steindorff A.S."/>
            <person name="Aguilar-Pontes M.V."/>
            <person name="Robinson A.J."/>
            <person name="Andreopoulos B."/>
            <person name="LaButti K."/>
            <person name="Kuo A."/>
            <person name="Mondo S."/>
            <person name="Riley R."/>
            <person name="Otillar R."/>
            <person name="Haridas S."/>
            <person name="Lipzen A."/>
            <person name="Grimwood J."/>
            <person name="Schmutz J."/>
            <person name="Clum A."/>
            <person name="Reid I.D."/>
            <person name="Moisan M.C."/>
            <person name="Butler G."/>
            <person name="Nguyen T.T.M."/>
            <person name="Dewar K."/>
            <person name="Conant G."/>
            <person name="Drula E."/>
            <person name="Henrissat B."/>
            <person name="Hansel C."/>
            <person name="Singer S."/>
            <person name="Hutchinson M.I."/>
            <person name="de Vries R.P."/>
            <person name="Natvig D.O."/>
            <person name="Powell A.J."/>
            <person name="Tsang A."/>
            <person name="Grigoriev I.V."/>
        </authorList>
    </citation>
    <scope>NUCLEOTIDE SEQUENCE [LARGE SCALE GENOMIC DNA]</scope>
    <source>
        <strain evidence="2 3">CBS 494.80</strain>
    </source>
</reference>
<feature type="signal peptide" evidence="1">
    <location>
        <begin position="1"/>
        <end position="17"/>
    </location>
</feature>
<organism evidence="2 3">
    <name type="scientific">Oculimacula yallundae</name>
    <dbReference type="NCBI Taxonomy" id="86028"/>
    <lineage>
        <taxon>Eukaryota</taxon>
        <taxon>Fungi</taxon>
        <taxon>Dikarya</taxon>
        <taxon>Ascomycota</taxon>
        <taxon>Pezizomycotina</taxon>
        <taxon>Leotiomycetes</taxon>
        <taxon>Helotiales</taxon>
        <taxon>Ploettnerulaceae</taxon>
        <taxon>Oculimacula</taxon>
    </lineage>
</organism>
<accession>A0ABR4C645</accession>
<feature type="chain" id="PRO_5045202120" evidence="1">
    <location>
        <begin position="18"/>
        <end position="168"/>
    </location>
</feature>
<evidence type="ECO:0000313" key="2">
    <source>
        <dbReference type="EMBL" id="KAL2065140.1"/>
    </source>
</evidence>
<dbReference type="EMBL" id="JAZHXI010000013">
    <property type="protein sequence ID" value="KAL2065140.1"/>
    <property type="molecule type" value="Genomic_DNA"/>
</dbReference>
<evidence type="ECO:0000313" key="3">
    <source>
        <dbReference type="Proteomes" id="UP001595075"/>
    </source>
</evidence>
<keyword evidence="1" id="KW-0732">Signal</keyword>
<comment type="caution">
    <text evidence="2">The sequence shown here is derived from an EMBL/GenBank/DDBJ whole genome shotgun (WGS) entry which is preliminary data.</text>
</comment>
<keyword evidence="3" id="KW-1185">Reference proteome</keyword>